<reference evidence="1" key="1">
    <citation type="submission" date="2018-02" db="EMBL/GenBank/DDBJ databases">
        <title>Rhizophora mucronata_Transcriptome.</title>
        <authorList>
            <person name="Meera S.P."/>
            <person name="Sreeshan A."/>
            <person name="Augustine A."/>
        </authorList>
    </citation>
    <scope>NUCLEOTIDE SEQUENCE</scope>
    <source>
        <tissue evidence="1">Leaf</tissue>
    </source>
</reference>
<name>A0A2P2JH85_RHIMU</name>
<dbReference type="AlphaFoldDB" id="A0A2P2JH85"/>
<evidence type="ECO:0000313" key="1">
    <source>
        <dbReference type="EMBL" id="MBW92799.1"/>
    </source>
</evidence>
<accession>A0A2P2JH85</accession>
<organism evidence="1">
    <name type="scientific">Rhizophora mucronata</name>
    <name type="common">Asiatic mangrove</name>
    <dbReference type="NCBI Taxonomy" id="61149"/>
    <lineage>
        <taxon>Eukaryota</taxon>
        <taxon>Viridiplantae</taxon>
        <taxon>Streptophyta</taxon>
        <taxon>Embryophyta</taxon>
        <taxon>Tracheophyta</taxon>
        <taxon>Spermatophyta</taxon>
        <taxon>Magnoliopsida</taxon>
        <taxon>eudicotyledons</taxon>
        <taxon>Gunneridae</taxon>
        <taxon>Pentapetalae</taxon>
        <taxon>rosids</taxon>
        <taxon>fabids</taxon>
        <taxon>Malpighiales</taxon>
        <taxon>Rhizophoraceae</taxon>
        <taxon>Rhizophora</taxon>
    </lineage>
</organism>
<proteinExistence type="predicted"/>
<protein>
    <submittedName>
        <fullName evidence="1">Uncharacterized protein</fullName>
    </submittedName>
</protein>
<dbReference type="EMBL" id="GGEC01012316">
    <property type="protein sequence ID" value="MBW92799.1"/>
    <property type="molecule type" value="Transcribed_RNA"/>
</dbReference>
<sequence length="81" mass="9051">MTSGQYWLMRPEQCLKDELLNIPKSWGARAAGLMVVGAHMLCGWSKLHDKCWGRSANTLAIVFFIPCDDAAEVVQYSGWCS</sequence>